<organism evidence="1 2">
    <name type="scientific">Candidatus Pantoea floridensis</name>
    <dbReference type="NCBI Taxonomy" id="1938870"/>
    <lineage>
        <taxon>Bacteria</taxon>
        <taxon>Pseudomonadati</taxon>
        <taxon>Pseudomonadota</taxon>
        <taxon>Gammaproteobacteria</taxon>
        <taxon>Enterobacterales</taxon>
        <taxon>Erwiniaceae</taxon>
        <taxon>Pantoea</taxon>
    </lineage>
</organism>
<protein>
    <recommendedName>
        <fullName evidence="3">DUF2625 domain-containing protein</fullName>
    </recommendedName>
</protein>
<keyword evidence="2" id="KW-1185">Reference proteome</keyword>
<dbReference type="Pfam" id="PF10946">
    <property type="entry name" value="DUF2625"/>
    <property type="match status" value="1"/>
</dbReference>
<accession>A0A286BWE0</accession>
<evidence type="ECO:0008006" key="3">
    <source>
        <dbReference type="Google" id="ProtNLM"/>
    </source>
</evidence>
<dbReference type="OrthoDB" id="1550811at2"/>
<sequence length="224" mass="25399">MRELTELIDQQSSGWLMVQQWLKEANNNYEVLPCDPTLARSTLHQLQVTTLSTLGAVLYETGGILVDNGWLRILGSGHPKLARAPASWTKSVTTGRVFQALLVADDVSGGFFALNGGEFGEDRGGVYYFAPDSLEWESLDTNYSGFLHWVLCGNLDRFYQSVRWKGWREETSEMNGDAVYSFYPFLWTQPQLPIEQRSRAVVPVNEHWSLCMNLQHQLTNMQGD</sequence>
<reference evidence="2" key="1">
    <citation type="submission" date="2017-09" db="EMBL/GenBank/DDBJ databases">
        <authorList>
            <person name="Varghese N."/>
            <person name="Submissions S."/>
        </authorList>
    </citation>
    <scope>NUCLEOTIDE SEQUENCE [LARGE SCALE GENOMIC DNA]</scope>
    <source>
        <strain evidence="2">JKS000234</strain>
    </source>
</reference>
<dbReference type="InterPro" id="IPR021239">
    <property type="entry name" value="DUF2625"/>
</dbReference>
<dbReference type="RefSeq" id="WP_097096372.1">
    <property type="nucleotide sequence ID" value="NZ_OCMY01000001.1"/>
</dbReference>
<evidence type="ECO:0000313" key="1">
    <source>
        <dbReference type="EMBL" id="SOD38459.1"/>
    </source>
</evidence>
<dbReference type="AlphaFoldDB" id="A0A286BWE0"/>
<dbReference type="Proteomes" id="UP000219271">
    <property type="component" value="Unassembled WGS sequence"/>
</dbReference>
<evidence type="ECO:0000313" key="2">
    <source>
        <dbReference type="Proteomes" id="UP000219271"/>
    </source>
</evidence>
<dbReference type="NCBIfam" id="NF008498">
    <property type="entry name" value="PRK11408.1-5"/>
    <property type="match status" value="1"/>
</dbReference>
<name>A0A286BWE0_9GAMM</name>
<dbReference type="EMBL" id="OCMY01000001">
    <property type="protein sequence ID" value="SOD38459.1"/>
    <property type="molecule type" value="Genomic_DNA"/>
</dbReference>
<gene>
    <name evidence="1" type="ORF">SAMN06273570_2875</name>
</gene>
<proteinExistence type="predicted"/>